<accession>A0A9Q2NLL6</accession>
<name>A0A9Q2NLL6_9RHOB</name>
<evidence type="ECO:0000313" key="2">
    <source>
        <dbReference type="EMBL" id="MBM2353743.1"/>
    </source>
</evidence>
<proteinExistence type="predicted"/>
<reference evidence="2" key="1">
    <citation type="submission" date="2021-01" db="EMBL/GenBank/DDBJ databases">
        <title>Diatom-associated Roseobacters Show Island Model of Population Structure.</title>
        <authorList>
            <person name="Qu L."/>
            <person name="Feng X."/>
            <person name="Chen Y."/>
            <person name="Li L."/>
            <person name="Wang X."/>
            <person name="Hu Z."/>
            <person name="Wang H."/>
            <person name="Luo H."/>
        </authorList>
    </citation>
    <scope>NUCLEOTIDE SEQUENCE</scope>
    <source>
        <strain evidence="2">SM26-45</strain>
    </source>
</reference>
<evidence type="ECO:0000313" key="3">
    <source>
        <dbReference type="Proteomes" id="UP000809337"/>
    </source>
</evidence>
<evidence type="ECO:0008006" key="4">
    <source>
        <dbReference type="Google" id="ProtNLM"/>
    </source>
</evidence>
<evidence type="ECO:0000256" key="1">
    <source>
        <dbReference type="SAM" id="Phobius"/>
    </source>
</evidence>
<dbReference type="Proteomes" id="UP000809337">
    <property type="component" value="Unassembled WGS sequence"/>
</dbReference>
<sequence>MNNKTHSPRSIQTWADWKAAVKNKSCTEAEIALVTACREGRQCELGDGTRPDMPTPQNQIGADLLRYLIKGGCDACDLHDWGVDLVGAYITGDLDLRLVKATGVTGMRNCHFDAAIDAMNARFHVLHLGGSRCPGLLAQGAEVKGDVFLRNGFTANGDVSLSGAVIGGQLSCGDGSFDSPAGHALNAQSAEVKGDVFFTNGFVAKGVVRLSSAVIGGQLNCGGGSFDNAVGDALNAQDVQVKGGVFLDDGFAAKGAVTLSGAVIGGQLACNSGSFEVAGGRSLEAQGAKANGLIWRNVKTCVGSINLSGARLQNLFDDADSWNFADKIFLDGLTYQTIHGPLDTKMRLKWLAMARAYDGSFSPQPYEQLAWTLKRMGHNEQRRVVLVEKEKRQRSYERETSANGFLGTRFLWMYFKDVTAWLLVGYGYRPFRFLWVLVLLIGTGWGVAHMAYEQGDFAPNSDVILSTPDWQALAEGDSANPARDWAAATGKGRDYETFHSLAYAFDVVIPIISIGQEAAWAPSTTRGPWGAALWWLRWILTGLGWIVTAVGAAAITGVIRRD</sequence>
<dbReference type="RefSeq" id="WP_231032917.1">
    <property type="nucleotide sequence ID" value="NZ_JAJNGX010000002.1"/>
</dbReference>
<gene>
    <name evidence="2" type="ORF">JQX14_04315</name>
</gene>
<dbReference type="EMBL" id="JAFBWN010000002">
    <property type="protein sequence ID" value="MBM2353743.1"/>
    <property type="molecule type" value="Genomic_DNA"/>
</dbReference>
<organism evidence="2 3">
    <name type="scientific">Pseudosulfitobacter pseudonitzschiae</name>
    <dbReference type="NCBI Taxonomy" id="1402135"/>
    <lineage>
        <taxon>Bacteria</taxon>
        <taxon>Pseudomonadati</taxon>
        <taxon>Pseudomonadota</taxon>
        <taxon>Alphaproteobacteria</taxon>
        <taxon>Rhodobacterales</taxon>
        <taxon>Roseobacteraceae</taxon>
        <taxon>Pseudosulfitobacter</taxon>
    </lineage>
</organism>
<protein>
    <recommendedName>
        <fullName evidence="4">Membrane-associated oxidoreductase</fullName>
    </recommendedName>
</protein>
<comment type="caution">
    <text evidence="2">The sequence shown here is derived from an EMBL/GenBank/DDBJ whole genome shotgun (WGS) entry which is preliminary data.</text>
</comment>
<keyword evidence="1" id="KW-1133">Transmembrane helix</keyword>
<feature type="transmembrane region" description="Helical" evidence="1">
    <location>
        <begin position="433"/>
        <end position="452"/>
    </location>
</feature>
<keyword evidence="1" id="KW-0812">Transmembrane</keyword>
<keyword evidence="1" id="KW-0472">Membrane</keyword>
<dbReference type="AlphaFoldDB" id="A0A9Q2NLL6"/>
<feature type="transmembrane region" description="Helical" evidence="1">
    <location>
        <begin position="535"/>
        <end position="559"/>
    </location>
</feature>